<gene>
    <name evidence="2" type="ORF">DASC09_062680</name>
</gene>
<dbReference type="AlphaFoldDB" id="A0AAV5QVU9"/>
<dbReference type="GeneID" id="90076917"/>
<keyword evidence="1" id="KW-0472">Membrane</keyword>
<evidence type="ECO:0000256" key="1">
    <source>
        <dbReference type="SAM" id="Phobius"/>
    </source>
</evidence>
<dbReference type="RefSeq" id="XP_064855924.1">
    <property type="nucleotide sequence ID" value="XM_064999852.1"/>
</dbReference>
<keyword evidence="3" id="KW-1185">Reference proteome</keyword>
<keyword evidence="1" id="KW-0812">Transmembrane</keyword>
<feature type="transmembrane region" description="Helical" evidence="1">
    <location>
        <begin position="7"/>
        <end position="26"/>
    </location>
</feature>
<evidence type="ECO:0000313" key="2">
    <source>
        <dbReference type="EMBL" id="GMM38929.1"/>
    </source>
</evidence>
<accession>A0AAV5QVU9</accession>
<keyword evidence="1" id="KW-1133">Transmembrane helix</keyword>
<dbReference type="EMBL" id="BTFZ01000020">
    <property type="protein sequence ID" value="GMM38929.1"/>
    <property type="molecule type" value="Genomic_DNA"/>
</dbReference>
<comment type="caution">
    <text evidence="2">The sequence shown here is derived from an EMBL/GenBank/DDBJ whole genome shotgun (WGS) entry which is preliminary data.</text>
</comment>
<name>A0AAV5QVU9_9ASCO</name>
<feature type="transmembrane region" description="Helical" evidence="1">
    <location>
        <begin position="75"/>
        <end position="94"/>
    </location>
</feature>
<sequence length="95" mass="10003">MEYKFMIIILVFCAIINCQNISIVFVPQQTTITVTLTSFVNQACVTPSASILQITSNISSGILPTFVTGAAERKFISPTGAAGAGAIAVVGFLFL</sequence>
<evidence type="ECO:0000313" key="3">
    <source>
        <dbReference type="Proteomes" id="UP001360560"/>
    </source>
</evidence>
<reference evidence="2 3" key="1">
    <citation type="journal article" date="2023" name="Elife">
        <title>Identification of key yeast species and microbe-microbe interactions impacting larval growth of Drosophila in the wild.</title>
        <authorList>
            <person name="Mure A."/>
            <person name="Sugiura Y."/>
            <person name="Maeda R."/>
            <person name="Honda K."/>
            <person name="Sakurai N."/>
            <person name="Takahashi Y."/>
            <person name="Watada M."/>
            <person name="Katoh T."/>
            <person name="Gotoh A."/>
            <person name="Gotoh Y."/>
            <person name="Taniguchi I."/>
            <person name="Nakamura K."/>
            <person name="Hayashi T."/>
            <person name="Katayama T."/>
            <person name="Uemura T."/>
            <person name="Hattori Y."/>
        </authorList>
    </citation>
    <scope>NUCLEOTIDE SEQUENCE [LARGE SCALE GENOMIC DNA]</scope>
    <source>
        <strain evidence="2 3">SC-9</strain>
    </source>
</reference>
<proteinExistence type="predicted"/>
<protein>
    <submittedName>
        <fullName evidence="2">Uncharacterized protein</fullName>
    </submittedName>
</protein>
<organism evidence="2 3">
    <name type="scientific">Saccharomycopsis crataegensis</name>
    <dbReference type="NCBI Taxonomy" id="43959"/>
    <lineage>
        <taxon>Eukaryota</taxon>
        <taxon>Fungi</taxon>
        <taxon>Dikarya</taxon>
        <taxon>Ascomycota</taxon>
        <taxon>Saccharomycotina</taxon>
        <taxon>Saccharomycetes</taxon>
        <taxon>Saccharomycopsidaceae</taxon>
        <taxon>Saccharomycopsis</taxon>
    </lineage>
</organism>
<dbReference type="Proteomes" id="UP001360560">
    <property type="component" value="Unassembled WGS sequence"/>
</dbReference>